<organism evidence="3 4">
    <name type="scientific">Cercospora beticola</name>
    <name type="common">Sugarbeet leaf spot fungus</name>
    <dbReference type="NCBI Taxonomy" id="122368"/>
    <lineage>
        <taxon>Eukaryota</taxon>
        <taxon>Fungi</taxon>
        <taxon>Dikarya</taxon>
        <taxon>Ascomycota</taxon>
        <taxon>Pezizomycotina</taxon>
        <taxon>Dothideomycetes</taxon>
        <taxon>Dothideomycetidae</taxon>
        <taxon>Mycosphaerellales</taxon>
        <taxon>Mycosphaerellaceae</taxon>
        <taxon>Cercospora</taxon>
    </lineage>
</organism>
<dbReference type="EMBL" id="CP134191">
    <property type="protein sequence ID" value="WPB07056.1"/>
    <property type="molecule type" value="Genomic_DNA"/>
</dbReference>
<keyword evidence="2" id="KW-0732">Signal</keyword>
<feature type="region of interest" description="Disordered" evidence="1">
    <location>
        <begin position="781"/>
        <end position="804"/>
    </location>
</feature>
<feature type="signal peptide" evidence="2">
    <location>
        <begin position="1"/>
        <end position="22"/>
    </location>
</feature>
<sequence length="1231" mass="137095">MRPPRLHSVLLGLAVLLLVATSYITFRQNVESTSKEPYQYGFVAPDALTTPKPLGPRSTTLWTNSTMLNTSTTSGIELFDQAYNQHWLLQNGHGCYRRDHDCLDLRVRNQCLYEEVQIGWDKAGCAQKLAHPICCPLQSYPRECHWRGGEGRDPGDCNGQCHGGEIGLYTSKYGGGPPPQTGFHLGACRNGTKVFCCQSAHWNDLTSQCHWARGAMQCESGFEQAAVKFDQRHQHWKYYCCPAPNKFHGCRWAGDRNQNCDNNHCQEYEIQLMTDNTGDDTLPCPHHRKRALCCPFPPESAFVPVPLAEIFEHPPAAQDIVSWEIGYPSSSPSKHSPQGVAFAWLLIDGPQDVVTNLKRKRDGTPSDLIFLGCSHAVGRDQQVIRFVCSSAPTDSGSDCDHMMEGGVEGTVVELPTECTMAKYAIAHAVTLSGDQTLPGHLSSIANTTVFELTFSFDFGLVKRGSGPVSFRVDFDTRGGCWELVVDENSDKTVTPIPHSKRWVGTNQAAWNKKFDQWLGMDIGEEKQNGIALEQDFNRKLVSNVAACENGASEYADINLKGVLKAHIRAAGTIIGEIGSNPRIDHASVILETDIDVEISSETVLSGGSNTPRLAGEIVRLEKVNEGFNHPGVISIFPALRAEAGIQGSLNFTGNLTVNAKGRTKESQGLRNAWPHALRETSGDTEGIELTATETFSGTVREVQSAVDYSIDLDAEAGVRINLNPFGWKGRGYDMFLGSAFSTISQVSSKAEEYNNMFYYSQSTSPGRRILKYDKSNNVGDFEPWANDDNGSPTKSKGSPPKQLAVGRVGNNFGDSPCPNIRPEVENPLLDPGHLLGMVCSATEEKKPCPFHDFGCQYSICAEPGADCPLEEGSDDGWDEGRDELRREEHHSLANALELSYQDPRNLSSADWVEYIVDDRGTRREYRCDFSLNRHLIIKESGYPSAGVIFNGRAGSTVRKSVFEYASNSDCSDPDIREVQVSAGTGYVTEHILELQTIKEFLEALERGTMTSRKQFKNRYSVDARYFMNYWNQPTLDKTTPPIPRMNRQGSLIPNVRVFEALGTNRNRQQFVLTTPEINGVKAKLWQRRAPRLAREYDNDVEEWLRCHKGPDTFLKYLRATRAVFVYLQEKSEVRNRYLALKRAVRTELEIISKHDISVYNLAGLPAAWDEFMDDLIMVICTTASQWMLDRIADTKDYINAHQSSNLPGNVKQVQIALETMRILAKGIGNKI</sequence>
<evidence type="ECO:0000256" key="1">
    <source>
        <dbReference type="SAM" id="MobiDB-lite"/>
    </source>
</evidence>
<feature type="chain" id="PRO_5047392310" evidence="2">
    <location>
        <begin position="23"/>
        <end position="1231"/>
    </location>
</feature>
<dbReference type="RefSeq" id="XP_023454750.2">
    <property type="nucleotide sequence ID" value="XM_023603136.2"/>
</dbReference>
<dbReference type="GeneID" id="35434147"/>
<evidence type="ECO:0000313" key="3">
    <source>
        <dbReference type="EMBL" id="WPB07056.1"/>
    </source>
</evidence>
<protein>
    <submittedName>
        <fullName evidence="3">Uncharacterized protein</fullName>
    </submittedName>
</protein>
<keyword evidence="4" id="KW-1185">Reference proteome</keyword>
<evidence type="ECO:0000313" key="4">
    <source>
        <dbReference type="Proteomes" id="UP001302367"/>
    </source>
</evidence>
<name>A0ABZ0P5S1_CERBT</name>
<dbReference type="Proteomes" id="UP001302367">
    <property type="component" value="Chromosome 8"/>
</dbReference>
<proteinExistence type="predicted"/>
<accession>A0ABZ0P5S1</accession>
<gene>
    <name evidence="3" type="ORF">RHO25_011716</name>
</gene>
<evidence type="ECO:0000256" key="2">
    <source>
        <dbReference type="SAM" id="SignalP"/>
    </source>
</evidence>
<reference evidence="3 4" key="1">
    <citation type="submission" date="2023-09" db="EMBL/GenBank/DDBJ databases">
        <title>Complete-Gapless Cercospora beticola genome.</title>
        <authorList>
            <person name="Wyatt N.A."/>
            <person name="Spanner R.E."/>
            <person name="Bolton M.D."/>
        </authorList>
    </citation>
    <scope>NUCLEOTIDE SEQUENCE [LARGE SCALE GENOMIC DNA]</scope>
    <source>
        <strain evidence="3">Cb09-40</strain>
    </source>
</reference>